<reference evidence="3" key="1">
    <citation type="journal article" date="2014" name="Genome Announc.">
        <title>Genome sequence and annotation of Acremonium chrysogenum, producer of the beta-lactam antibiotic cephalosporin C.</title>
        <authorList>
            <person name="Terfehr D."/>
            <person name="Dahlmann T.A."/>
            <person name="Specht T."/>
            <person name="Zadra I."/>
            <person name="Kuernsteiner H."/>
            <person name="Kueck U."/>
        </authorList>
    </citation>
    <scope>NUCLEOTIDE SEQUENCE [LARGE SCALE GENOMIC DNA]</scope>
    <source>
        <strain evidence="3">ATCC 11550 / CBS 779.69 / DSM 880 / IAM 14645 / JCM 23072 / IMI 49137</strain>
    </source>
</reference>
<proteinExistence type="inferred from homology"/>
<dbReference type="STRING" id="857340.A0A086TAP1"/>
<dbReference type="NCBIfam" id="TIGR04336">
    <property type="entry name" value="AmmeMemoSam_B"/>
    <property type="match status" value="1"/>
</dbReference>
<comment type="similarity">
    <text evidence="1">Belongs to the MEMO1 family.</text>
</comment>
<comment type="caution">
    <text evidence="2">The sequence shown here is derived from an EMBL/GenBank/DDBJ whole genome shotgun (WGS) entry which is preliminary data.</text>
</comment>
<evidence type="ECO:0000313" key="3">
    <source>
        <dbReference type="Proteomes" id="UP000029964"/>
    </source>
</evidence>
<gene>
    <name evidence="2" type="ORF">ACRE_026940</name>
</gene>
<dbReference type="Pfam" id="PF01875">
    <property type="entry name" value="Memo"/>
    <property type="match status" value="1"/>
</dbReference>
<dbReference type="OrthoDB" id="417112at2759"/>
<accession>A0A086TAP1</accession>
<evidence type="ECO:0000313" key="2">
    <source>
        <dbReference type="EMBL" id="KFH46423.1"/>
    </source>
</evidence>
<dbReference type="Gene3D" id="3.40.830.10">
    <property type="entry name" value="LigB-like"/>
    <property type="match status" value="1"/>
</dbReference>
<organism evidence="2 3">
    <name type="scientific">Hapsidospora chrysogenum (strain ATCC 11550 / CBS 779.69 / DSM 880 / IAM 14645 / JCM 23072 / IMI 49137)</name>
    <name type="common">Acremonium chrysogenum</name>
    <dbReference type="NCBI Taxonomy" id="857340"/>
    <lineage>
        <taxon>Eukaryota</taxon>
        <taxon>Fungi</taxon>
        <taxon>Dikarya</taxon>
        <taxon>Ascomycota</taxon>
        <taxon>Pezizomycotina</taxon>
        <taxon>Sordariomycetes</taxon>
        <taxon>Hypocreomycetidae</taxon>
        <taxon>Hypocreales</taxon>
        <taxon>Bionectriaceae</taxon>
        <taxon>Hapsidospora</taxon>
    </lineage>
</organism>
<dbReference type="HOGENOM" id="CLU_038085_0_0_1"/>
<dbReference type="AlphaFoldDB" id="A0A086TAP1"/>
<evidence type="ECO:0000256" key="1">
    <source>
        <dbReference type="ARBA" id="ARBA00006315"/>
    </source>
</evidence>
<dbReference type="Proteomes" id="UP000029964">
    <property type="component" value="Unassembled WGS sequence"/>
</dbReference>
<sequence>MGTRPPAKAGAWYVGDPADLEEELDGYLADVPETINGSSLPIPGARVIIAPHAGFAYSGPCAAWAYRCLDLSKAKRVFLLGPSHTYYLVGCAVTTFDKYKTPFGDLTVDRDTIQRVKEAGRFDDIPPRKDVSEHSLEMHTPYIYKRMKQTFGAPDRFPPIVPVLIGDNGRAQEKEVGRVLVPYLKDPENVFVISSDFCHWGSNFSYMVYAPEGDWRHLKHLRGNHPTPAGPPIHETIRLIDEAALDAVQSGSHDEFVGNLAVTGNTVCGRHPIGVTMAALEHIRQETGATGEEGKFKVIQYQRSNLVKTPLDMSVSYVSAYAVL</sequence>
<dbReference type="InterPro" id="IPR002737">
    <property type="entry name" value="MEMO1_fam"/>
</dbReference>
<dbReference type="PANTHER" id="PTHR11060">
    <property type="entry name" value="PROTEIN MEMO1"/>
    <property type="match status" value="1"/>
</dbReference>
<dbReference type="CDD" id="cd07361">
    <property type="entry name" value="MEMO_like"/>
    <property type="match status" value="1"/>
</dbReference>
<name>A0A086TAP1_HAPC1</name>
<keyword evidence="3" id="KW-1185">Reference proteome</keyword>
<dbReference type="PANTHER" id="PTHR11060:SF0">
    <property type="entry name" value="PROTEIN MEMO1"/>
    <property type="match status" value="1"/>
</dbReference>
<protein>
    <submittedName>
        <fullName evidence="2">Uncharacterized protein</fullName>
    </submittedName>
</protein>
<dbReference type="EMBL" id="JPKY01000019">
    <property type="protein sequence ID" value="KFH46423.1"/>
    <property type="molecule type" value="Genomic_DNA"/>
</dbReference>
<dbReference type="HAMAP" id="MF_00055">
    <property type="entry name" value="MEMO1"/>
    <property type="match status" value="1"/>
</dbReference>